<feature type="transmembrane region" description="Helical" evidence="7">
    <location>
        <begin position="89"/>
        <end position="113"/>
    </location>
</feature>
<dbReference type="Proteomes" id="UP000241010">
    <property type="component" value="Unassembled WGS sequence"/>
</dbReference>
<evidence type="ECO:0000256" key="1">
    <source>
        <dbReference type="ARBA" id="ARBA00004651"/>
    </source>
</evidence>
<dbReference type="PANTHER" id="PTHR30151">
    <property type="entry name" value="ALKANE SULFONATE ABC TRANSPORTER-RELATED, MEMBRANE SUBUNIT"/>
    <property type="match status" value="1"/>
</dbReference>
<feature type="transmembrane region" description="Helical" evidence="7">
    <location>
        <begin position="56"/>
        <end position="77"/>
    </location>
</feature>
<evidence type="ECO:0000313" key="9">
    <source>
        <dbReference type="EMBL" id="PTE21479.1"/>
    </source>
</evidence>
<feature type="domain" description="ABC transmembrane type-1" evidence="8">
    <location>
        <begin position="52"/>
        <end position="236"/>
    </location>
</feature>
<evidence type="ECO:0000256" key="6">
    <source>
        <dbReference type="ARBA" id="ARBA00023136"/>
    </source>
</evidence>
<protein>
    <submittedName>
        <fullName evidence="9">ABC transporter permease</fullName>
    </submittedName>
</protein>
<comment type="similarity">
    <text evidence="7">Belongs to the binding-protein-dependent transport system permease family.</text>
</comment>
<dbReference type="InterPro" id="IPR035906">
    <property type="entry name" value="MetI-like_sf"/>
</dbReference>
<dbReference type="PANTHER" id="PTHR30151:SF0">
    <property type="entry name" value="ABC TRANSPORTER PERMEASE PROTEIN MJ0413-RELATED"/>
    <property type="match status" value="1"/>
</dbReference>
<dbReference type="AlphaFoldDB" id="A0A2T4JU99"/>
<name>A0A2T4JU99_9RHOB</name>
<reference evidence="9 10" key="1">
    <citation type="submission" date="2018-03" db="EMBL/GenBank/DDBJ databases">
        <title>Cereibacter changlensis.</title>
        <authorList>
            <person name="Meyer T.E."/>
            <person name="Miller S."/>
            <person name="Lodha T."/>
            <person name="Gandham S."/>
            <person name="Chintalapati S."/>
            <person name="Chintalapati V.R."/>
        </authorList>
    </citation>
    <scope>NUCLEOTIDE SEQUENCE [LARGE SCALE GENOMIC DNA]</scope>
    <source>
        <strain evidence="9 10">JA139</strain>
    </source>
</reference>
<feature type="transmembrane region" description="Helical" evidence="7">
    <location>
        <begin position="119"/>
        <end position="137"/>
    </location>
</feature>
<evidence type="ECO:0000259" key="8">
    <source>
        <dbReference type="PROSITE" id="PS50928"/>
    </source>
</evidence>
<keyword evidence="5 7" id="KW-1133">Transmembrane helix</keyword>
<keyword evidence="3" id="KW-1003">Cell membrane</keyword>
<gene>
    <name evidence="9" type="ORF">C5F48_12005</name>
</gene>
<dbReference type="GO" id="GO:0005886">
    <property type="term" value="C:plasma membrane"/>
    <property type="evidence" value="ECO:0007669"/>
    <property type="project" value="UniProtKB-SubCell"/>
</dbReference>
<evidence type="ECO:0000256" key="7">
    <source>
        <dbReference type="RuleBase" id="RU363032"/>
    </source>
</evidence>
<evidence type="ECO:0000256" key="4">
    <source>
        <dbReference type="ARBA" id="ARBA00022692"/>
    </source>
</evidence>
<dbReference type="CDD" id="cd06261">
    <property type="entry name" value="TM_PBP2"/>
    <property type="match status" value="1"/>
</dbReference>
<dbReference type="PROSITE" id="PS50928">
    <property type="entry name" value="ABC_TM1"/>
    <property type="match status" value="1"/>
</dbReference>
<sequence length="248" mass="26795">MIPALRIGFLGLLLLLWVWSAQTMPRNLIPTPGATVDAGLRLWAEGRLQTALIDSLSIYLSGLAAAVLVGIPLGALMGGIRLFGRTVDVFVFALAATPRVAFIPLIIVILGLGFEAKTFIVFLGAVMPIILNTYAGVLNRDEELIEMARSTGAGLPRIYRHIILPGAVPFLVVGLRLGATIGLINTVVAELYTAVKGLGGLLALYGNTFRMAEYFVIVLMLALIGVIVTEGLRLIELRLSRWRLHDRL</sequence>
<dbReference type="Gene3D" id="1.10.3720.10">
    <property type="entry name" value="MetI-like"/>
    <property type="match status" value="1"/>
</dbReference>
<keyword evidence="10" id="KW-1185">Reference proteome</keyword>
<dbReference type="GO" id="GO:0055085">
    <property type="term" value="P:transmembrane transport"/>
    <property type="evidence" value="ECO:0007669"/>
    <property type="project" value="InterPro"/>
</dbReference>
<evidence type="ECO:0000256" key="2">
    <source>
        <dbReference type="ARBA" id="ARBA00022448"/>
    </source>
</evidence>
<dbReference type="Pfam" id="PF00528">
    <property type="entry name" value="BPD_transp_1"/>
    <property type="match status" value="1"/>
</dbReference>
<proteinExistence type="inferred from homology"/>
<organism evidence="9 10">
    <name type="scientific">Cereibacter changlensis JA139</name>
    <dbReference type="NCBI Taxonomy" id="1188249"/>
    <lineage>
        <taxon>Bacteria</taxon>
        <taxon>Pseudomonadati</taxon>
        <taxon>Pseudomonadota</taxon>
        <taxon>Alphaproteobacteria</taxon>
        <taxon>Rhodobacterales</taxon>
        <taxon>Paracoccaceae</taxon>
        <taxon>Cereibacter</taxon>
    </lineage>
</organism>
<evidence type="ECO:0000256" key="3">
    <source>
        <dbReference type="ARBA" id="ARBA00022475"/>
    </source>
</evidence>
<feature type="transmembrane region" description="Helical" evidence="7">
    <location>
        <begin position="214"/>
        <end position="235"/>
    </location>
</feature>
<dbReference type="OrthoDB" id="9786495at2"/>
<dbReference type="RefSeq" id="WP_107664154.1">
    <property type="nucleotide sequence ID" value="NZ_PZKG01000049.1"/>
</dbReference>
<feature type="transmembrane region" description="Helical" evidence="7">
    <location>
        <begin position="158"/>
        <end position="184"/>
    </location>
</feature>
<comment type="subcellular location">
    <subcellularLocation>
        <location evidence="1 7">Cell membrane</location>
        <topology evidence="1 7">Multi-pass membrane protein</topology>
    </subcellularLocation>
</comment>
<comment type="caution">
    <text evidence="9">The sequence shown here is derived from an EMBL/GenBank/DDBJ whole genome shotgun (WGS) entry which is preliminary data.</text>
</comment>
<dbReference type="EMBL" id="PZKG01000049">
    <property type="protein sequence ID" value="PTE21479.1"/>
    <property type="molecule type" value="Genomic_DNA"/>
</dbReference>
<evidence type="ECO:0000313" key="10">
    <source>
        <dbReference type="Proteomes" id="UP000241010"/>
    </source>
</evidence>
<evidence type="ECO:0000256" key="5">
    <source>
        <dbReference type="ARBA" id="ARBA00022989"/>
    </source>
</evidence>
<dbReference type="SUPFAM" id="SSF161098">
    <property type="entry name" value="MetI-like"/>
    <property type="match status" value="1"/>
</dbReference>
<keyword evidence="2 7" id="KW-0813">Transport</keyword>
<dbReference type="InterPro" id="IPR000515">
    <property type="entry name" value="MetI-like"/>
</dbReference>
<accession>A0A2T4JU99</accession>
<keyword evidence="4 7" id="KW-0812">Transmembrane</keyword>
<keyword evidence="6 7" id="KW-0472">Membrane</keyword>